<keyword evidence="4" id="KW-0539">Nucleus</keyword>
<keyword evidence="5" id="KW-0175">Coiled coil</keyword>
<proteinExistence type="predicted"/>
<evidence type="ECO:0000256" key="2">
    <source>
        <dbReference type="ARBA" id="ARBA00023015"/>
    </source>
</evidence>
<evidence type="ECO:0000256" key="3">
    <source>
        <dbReference type="ARBA" id="ARBA00023163"/>
    </source>
</evidence>
<dbReference type="InterPro" id="IPR052483">
    <property type="entry name" value="bZIP_transcription_regulators"/>
</dbReference>
<dbReference type="PANTHER" id="PTHR46391:SF13">
    <property type="entry name" value="ACTIVATOR OF SPOMIN LUC3"/>
    <property type="match status" value="1"/>
</dbReference>
<sequence length="703" mass="79165">MEGNMNNQMKIIGHRLPLRYPRRANIIENNSRLFSIMFPSNVPSGPMMSQSTIPLGPVMFPSTVPSRPVMSPYMVPSASPSAVSLAPTTFQIWNRSNSLNFGGNSSTDQAMASSSSNSSSSINNSNTLPQPILFSSNNDIGKGKGLMMDPSPVSDKNSIPVADAPASGHDNTTSETNAQTGFQFNACRADPNMDEKKHRRTISNRQSAERIRKKRAQYVSELERKLKNLEVQVAVQRHQISQDKEHVLQMEHLKRLNQILTDKKNGLMRINASIAQNKEAVKIWRQQELIQQQKMMQMQQRHRQKKMQMQQKQHQHQQKIMQMQQQQLQQQQQQQQQRMPVWEAGLEGRIMNPNPSSNQSGWLDQQQMGYPNSIQGIYGVNPEEMNRLNQHVMNQPAANRFNQHVTMNQPAANRLNQIVLNQPAANRLNEHVTVNQPAAAVNQLINNMFNNKHIIINQPAGVLPEYSGARPVTNDHQYGSARALQNTHQMLINNNRLNQPAAVEHGSARIETNDGHELLMNSNILNQQIPMNHQVLVNQSAAAVECAQKETNGGHELLVNSNWLNQQQVPMNQPAAMVYSVAPANGGHEQLILNSNRLNQQVPMNQSAAAEYGGSTNDHQLLMNYQPQPGQMMVSTDWDQLGMDLQMPNQLPGQMMAPPDNWDQLGMVQMPNPNSNMTINPNYRLDELEQFKNLNLNPPNLPN</sequence>
<reference evidence="8" key="1">
    <citation type="journal article" date="2022" name="Plant J.">
        <title>Strategies of tolerance reflected in two North American maple genomes.</title>
        <authorList>
            <person name="McEvoy S.L."/>
            <person name="Sezen U.U."/>
            <person name="Trouern-Trend A."/>
            <person name="McMahon S.M."/>
            <person name="Schaberg P.G."/>
            <person name="Yang J."/>
            <person name="Wegrzyn J.L."/>
            <person name="Swenson N.G."/>
        </authorList>
    </citation>
    <scope>NUCLEOTIDE SEQUENCE</scope>
    <source>
        <strain evidence="8">NS2018</strain>
    </source>
</reference>
<dbReference type="SUPFAM" id="SSF57959">
    <property type="entry name" value="Leucine zipper domain"/>
    <property type="match status" value="1"/>
</dbReference>
<evidence type="ECO:0000256" key="5">
    <source>
        <dbReference type="SAM" id="Coils"/>
    </source>
</evidence>
<keyword evidence="3" id="KW-0804">Transcription</keyword>
<name>A0AA39W7V7_ACESA</name>
<evidence type="ECO:0000256" key="6">
    <source>
        <dbReference type="SAM" id="MobiDB-lite"/>
    </source>
</evidence>
<organism evidence="8 9">
    <name type="scientific">Acer saccharum</name>
    <name type="common">Sugar maple</name>
    <dbReference type="NCBI Taxonomy" id="4024"/>
    <lineage>
        <taxon>Eukaryota</taxon>
        <taxon>Viridiplantae</taxon>
        <taxon>Streptophyta</taxon>
        <taxon>Embryophyta</taxon>
        <taxon>Tracheophyta</taxon>
        <taxon>Spermatophyta</taxon>
        <taxon>Magnoliopsida</taxon>
        <taxon>eudicotyledons</taxon>
        <taxon>Gunneridae</taxon>
        <taxon>Pentapetalae</taxon>
        <taxon>rosids</taxon>
        <taxon>malvids</taxon>
        <taxon>Sapindales</taxon>
        <taxon>Sapindaceae</taxon>
        <taxon>Hippocastanoideae</taxon>
        <taxon>Acereae</taxon>
        <taxon>Acer</taxon>
    </lineage>
</organism>
<comment type="caution">
    <text evidence="8">The sequence shown here is derived from an EMBL/GenBank/DDBJ whole genome shotgun (WGS) entry which is preliminary data.</text>
</comment>
<dbReference type="CDD" id="cd14703">
    <property type="entry name" value="bZIP_plant_RF2"/>
    <property type="match status" value="1"/>
</dbReference>
<feature type="compositionally biased region" description="Polar residues" evidence="6">
    <location>
        <begin position="127"/>
        <end position="139"/>
    </location>
</feature>
<dbReference type="Proteomes" id="UP001168877">
    <property type="component" value="Unassembled WGS sequence"/>
</dbReference>
<dbReference type="InterPro" id="IPR004827">
    <property type="entry name" value="bZIP"/>
</dbReference>
<dbReference type="GO" id="GO:0005634">
    <property type="term" value="C:nucleus"/>
    <property type="evidence" value="ECO:0007669"/>
    <property type="project" value="UniProtKB-SubCell"/>
</dbReference>
<feature type="compositionally biased region" description="Low complexity" evidence="6">
    <location>
        <begin position="113"/>
        <end position="126"/>
    </location>
</feature>
<keyword evidence="9" id="KW-1185">Reference proteome</keyword>
<comment type="subcellular location">
    <subcellularLocation>
        <location evidence="1">Nucleus</location>
    </subcellularLocation>
</comment>
<keyword evidence="2" id="KW-0805">Transcription regulation</keyword>
<feature type="compositionally biased region" description="Polar residues" evidence="6">
    <location>
        <begin position="169"/>
        <end position="178"/>
    </location>
</feature>
<dbReference type="GO" id="GO:0045893">
    <property type="term" value="P:positive regulation of DNA-templated transcription"/>
    <property type="evidence" value="ECO:0007669"/>
    <property type="project" value="TreeGrafter"/>
</dbReference>
<gene>
    <name evidence="8" type="ORF">LWI29_030291</name>
</gene>
<dbReference type="PANTHER" id="PTHR46391">
    <property type="entry name" value="BASIC LEUCINE ZIPPER 34"/>
    <property type="match status" value="1"/>
</dbReference>
<evidence type="ECO:0000256" key="4">
    <source>
        <dbReference type="ARBA" id="ARBA00023242"/>
    </source>
</evidence>
<dbReference type="PROSITE" id="PS00036">
    <property type="entry name" value="BZIP_BASIC"/>
    <property type="match status" value="1"/>
</dbReference>
<dbReference type="PROSITE" id="PS50217">
    <property type="entry name" value="BZIP"/>
    <property type="match status" value="1"/>
</dbReference>
<feature type="region of interest" description="Disordered" evidence="6">
    <location>
        <begin position="104"/>
        <end position="178"/>
    </location>
</feature>
<reference evidence="8" key="2">
    <citation type="submission" date="2023-06" db="EMBL/GenBank/DDBJ databases">
        <authorList>
            <person name="Swenson N.G."/>
            <person name="Wegrzyn J.L."/>
            <person name="Mcevoy S.L."/>
        </authorList>
    </citation>
    <scope>NUCLEOTIDE SEQUENCE</scope>
    <source>
        <strain evidence="8">NS2018</strain>
        <tissue evidence="8">Leaf</tissue>
    </source>
</reference>
<feature type="coiled-coil region" evidence="5">
    <location>
        <begin position="295"/>
        <end position="334"/>
    </location>
</feature>
<evidence type="ECO:0000256" key="1">
    <source>
        <dbReference type="ARBA" id="ARBA00004123"/>
    </source>
</evidence>
<feature type="coiled-coil region" evidence="5">
    <location>
        <begin position="208"/>
        <end position="239"/>
    </location>
</feature>
<dbReference type="EMBL" id="JAUESC010000002">
    <property type="protein sequence ID" value="KAK0605741.1"/>
    <property type="molecule type" value="Genomic_DNA"/>
</dbReference>
<feature type="domain" description="BZIP" evidence="7">
    <location>
        <begin position="194"/>
        <end position="251"/>
    </location>
</feature>
<dbReference type="Gene3D" id="1.20.5.170">
    <property type="match status" value="1"/>
</dbReference>
<protein>
    <recommendedName>
        <fullName evidence="7">BZIP domain-containing protein</fullName>
    </recommendedName>
</protein>
<evidence type="ECO:0000313" key="8">
    <source>
        <dbReference type="EMBL" id="KAK0605741.1"/>
    </source>
</evidence>
<dbReference type="Pfam" id="PF00170">
    <property type="entry name" value="bZIP_1"/>
    <property type="match status" value="1"/>
</dbReference>
<dbReference type="GO" id="GO:0003700">
    <property type="term" value="F:DNA-binding transcription factor activity"/>
    <property type="evidence" value="ECO:0007669"/>
    <property type="project" value="InterPro"/>
</dbReference>
<evidence type="ECO:0000259" key="7">
    <source>
        <dbReference type="PROSITE" id="PS50217"/>
    </source>
</evidence>
<evidence type="ECO:0000313" key="9">
    <source>
        <dbReference type="Proteomes" id="UP001168877"/>
    </source>
</evidence>
<dbReference type="InterPro" id="IPR046347">
    <property type="entry name" value="bZIP_sf"/>
</dbReference>
<dbReference type="SMART" id="SM00338">
    <property type="entry name" value="BRLZ"/>
    <property type="match status" value="1"/>
</dbReference>
<dbReference type="AlphaFoldDB" id="A0AA39W7V7"/>
<accession>A0AA39W7V7</accession>
<dbReference type="GO" id="GO:0003677">
    <property type="term" value="F:DNA binding"/>
    <property type="evidence" value="ECO:0007669"/>
    <property type="project" value="TreeGrafter"/>
</dbReference>
<dbReference type="InterPro" id="IPR044759">
    <property type="entry name" value="bZIP_RF2"/>
</dbReference>